<evidence type="ECO:0000256" key="5">
    <source>
        <dbReference type="ARBA" id="ARBA00022475"/>
    </source>
</evidence>
<dbReference type="InterPro" id="IPR036890">
    <property type="entry name" value="HATPase_C_sf"/>
</dbReference>
<dbReference type="FunFam" id="3.30.565.10:FF:000010">
    <property type="entry name" value="Sensor histidine kinase RcsC"/>
    <property type="match status" value="1"/>
</dbReference>
<sequence length="676" mass="75518">MQIAKLIRENLLVKLVLLYFFASTSIVALITLSNYLLIKKAIINDTYGDLNISVSYQESHLDHWFQMIKYELFTLRSIGYIKEYAQVLKSKPADSFEYQQAREALERNFAIINQISQNIDTISLLSPSGIVIASSDTLRIGQYSGMGNQTTYFPANQTDDINIVPTIYTKENINRPLMTFTTDLLNDQNKRLGYLTMDINLNILDRIIRRNPNPERLTPSSLLPDMFLIGKVNNQNTFLSVASNNNAIVKNPKQFVPPVLQTMLRGKNDMGGIYVNHWGIPVIGTYNWIDKYNLALVAEINQSETIEQVKKLTEKLIIIGIGGGTTLLLVVYLLSIKITKPILAITQAAENIAAGETAVRAPVLTQDEIGSLAITFNHMTDSLNLSLETLSEKNRELENTQRELAAVNIELEKKVKKRTEALEQTIEKAKVARAEAEAANATKSIFLANMSHELRTPLNAIIGYSEMLIEEAEELEPQEFVPDLEKIQRSGKLLLALINDLLDLSKIEAGKIDLYLETFNVNELIEGIIATVNPLVQKNNNQLILENHTSGLMLHADQAKVRQSILNLLSNAAKFTYEGNIYLRIQCYSDANQEWIIFAVQDTGIGLSLEQQDRLFQPFTQADASTTQKYGGTGLGLALSRQFCRLQGGDITVSSELGKGSCFTITLPFNSGKDSL</sequence>
<dbReference type="InterPro" id="IPR004358">
    <property type="entry name" value="Sig_transdc_His_kin-like_C"/>
</dbReference>
<feature type="domain" description="Histidine kinase" evidence="15">
    <location>
        <begin position="449"/>
        <end position="671"/>
    </location>
</feature>
<protein>
    <recommendedName>
        <fullName evidence="12">Circadian input-output histidine kinase CikA</fullName>
        <ecNumber evidence="4">2.7.13.3</ecNumber>
    </recommendedName>
</protein>
<dbReference type="EC" id="2.7.13.3" evidence="4"/>
<dbReference type="SMART" id="SM00304">
    <property type="entry name" value="HAMP"/>
    <property type="match status" value="1"/>
</dbReference>
<comment type="catalytic activity">
    <reaction evidence="1">
        <text>ATP + protein L-histidine = ADP + protein N-phospho-L-histidine.</text>
        <dbReference type="EC" id="2.7.13.3"/>
    </reaction>
</comment>
<dbReference type="GO" id="GO:0009927">
    <property type="term" value="F:histidine phosphotransfer kinase activity"/>
    <property type="evidence" value="ECO:0007669"/>
    <property type="project" value="TreeGrafter"/>
</dbReference>
<dbReference type="InterPro" id="IPR005467">
    <property type="entry name" value="His_kinase_dom"/>
</dbReference>
<keyword evidence="6" id="KW-0597">Phosphoprotein</keyword>
<dbReference type="InterPro" id="IPR003661">
    <property type="entry name" value="HisK_dim/P_dom"/>
</dbReference>
<dbReference type="Gene3D" id="1.10.287.130">
    <property type="match status" value="1"/>
</dbReference>
<keyword evidence="13" id="KW-0175">Coiled coil</keyword>
<accession>A0A5A5S8D8</accession>
<dbReference type="Gene3D" id="6.10.340.10">
    <property type="match status" value="1"/>
</dbReference>
<evidence type="ECO:0000256" key="8">
    <source>
        <dbReference type="ARBA" id="ARBA00022692"/>
    </source>
</evidence>
<keyword evidence="8 14" id="KW-0812">Transmembrane</keyword>
<dbReference type="SMART" id="SM00388">
    <property type="entry name" value="HisKA"/>
    <property type="match status" value="1"/>
</dbReference>
<dbReference type="GO" id="GO:0000155">
    <property type="term" value="F:phosphorelay sensor kinase activity"/>
    <property type="evidence" value="ECO:0007669"/>
    <property type="project" value="InterPro"/>
</dbReference>
<evidence type="ECO:0000256" key="11">
    <source>
        <dbReference type="ARBA" id="ARBA00023012"/>
    </source>
</evidence>
<comment type="similarity">
    <text evidence="3">In the N-terminal section; belongs to the phytochrome family.</text>
</comment>
<dbReference type="PANTHER" id="PTHR43047">
    <property type="entry name" value="TWO-COMPONENT HISTIDINE PROTEIN KINASE"/>
    <property type="match status" value="1"/>
</dbReference>
<organism evidence="17 18">
    <name type="scientific">Microcystis aeruginosa NIES-2521</name>
    <dbReference type="NCBI Taxonomy" id="2303983"/>
    <lineage>
        <taxon>Bacteria</taxon>
        <taxon>Bacillati</taxon>
        <taxon>Cyanobacteriota</taxon>
        <taxon>Cyanophyceae</taxon>
        <taxon>Oscillatoriophycideae</taxon>
        <taxon>Chroococcales</taxon>
        <taxon>Microcystaceae</taxon>
        <taxon>Microcystis</taxon>
    </lineage>
</organism>
<dbReference type="Proteomes" id="UP000324689">
    <property type="component" value="Unassembled WGS sequence"/>
</dbReference>
<dbReference type="SUPFAM" id="SSF47384">
    <property type="entry name" value="Homodimeric domain of signal transducing histidine kinase"/>
    <property type="match status" value="1"/>
</dbReference>
<comment type="caution">
    <text evidence="17">The sequence shown here is derived from an EMBL/GenBank/DDBJ whole genome shotgun (WGS) entry which is preliminary data.</text>
</comment>
<dbReference type="SUPFAM" id="SSF55874">
    <property type="entry name" value="ATPase domain of HSP90 chaperone/DNA topoisomerase II/histidine kinase"/>
    <property type="match status" value="1"/>
</dbReference>
<dbReference type="CDD" id="cd00082">
    <property type="entry name" value="HisKA"/>
    <property type="match status" value="1"/>
</dbReference>
<comment type="subcellular location">
    <subcellularLocation>
        <location evidence="2">Cell membrane</location>
        <topology evidence="2">Multi-pass membrane protein</topology>
    </subcellularLocation>
</comment>
<evidence type="ECO:0000256" key="7">
    <source>
        <dbReference type="ARBA" id="ARBA00022679"/>
    </source>
</evidence>
<keyword evidence="5" id="KW-1003">Cell membrane</keyword>
<evidence type="ECO:0000256" key="6">
    <source>
        <dbReference type="ARBA" id="ARBA00022553"/>
    </source>
</evidence>
<feature type="domain" description="HAMP" evidence="16">
    <location>
        <begin position="336"/>
        <end position="388"/>
    </location>
</feature>
<dbReference type="Pfam" id="PF02518">
    <property type="entry name" value="HATPase_c"/>
    <property type="match status" value="1"/>
</dbReference>
<evidence type="ECO:0000259" key="16">
    <source>
        <dbReference type="PROSITE" id="PS50885"/>
    </source>
</evidence>
<evidence type="ECO:0000313" key="17">
    <source>
        <dbReference type="EMBL" id="GCA81741.1"/>
    </source>
</evidence>
<evidence type="ECO:0000256" key="10">
    <source>
        <dbReference type="ARBA" id="ARBA00022989"/>
    </source>
</evidence>
<feature type="transmembrane region" description="Helical" evidence="14">
    <location>
        <begin position="16"/>
        <end position="37"/>
    </location>
</feature>
<dbReference type="SMART" id="SM00387">
    <property type="entry name" value="HATPase_c"/>
    <property type="match status" value="1"/>
</dbReference>
<evidence type="ECO:0000256" key="12">
    <source>
        <dbReference type="ARBA" id="ARBA00074306"/>
    </source>
</evidence>
<proteinExistence type="inferred from homology"/>
<evidence type="ECO:0000313" key="18">
    <source>
        <dbReference type="Proteomes" id="UP000324689"/>
    </source>
</evidence>
<dbReference type="InterPro" id="IPR029151">
    <property type="entry name" value="Sensor-like_sf"/>
</dbReference>
<feature type="coiled-coil region" evidence="13">
    <location>
        <begin position="380"/>
        <end position="442"/>
    </location>
</feature>
<name>A0A5A5S8D8_MICAE</name>
<keyword evidence="10 14" id="KW-1133">Transmembrane helix</keyword>
<dbReference type="InterPro" id="IPR003660">
    <property type="entry name" value="HAMP_dom"/>
</dbReference>
<evidence type="ECO:0000256" key="1">
    <source>
        <dbReference type="ARBA" id="ARBA00000085"/>
    </source>
</evidence>
<dbReference type="Gene3D" id="3.30.565.10">
    <property type="entry name" value="Histidine kinase-like ATPase, C-terminal domain"/>
    <property type="match status" value="1"/>
</dbReference>
<dbReference type="SUPFAM" id="SSF158472">
    <property type="entry name" value="HAMP domain-like"/>
    <property type="match status" value="1"/>
</dbReference>
<evidence type="ECO:0000256" key="4">
    <source>
        <dbReference type="ARBA" id="ARBA00012438"/>
    </source>
</evidence>
<dbReference type="Pfam" id="PF00512">
    <property type="entry name" value="HisKA"/>
    <property type="match status" value="1"/>
</dbReference>
<evidence type="ECO:0000256" key="9">
    <source>
        <dbReference type="ARBA" id="ARBA00022777"/>
    </source>
</evidence>
<dbReference type="PRINTS" id="PR00344">
    <property type="entry name" value="BCTRLSENSOR"/>
</dbReference>
<keyword evidence="14" id="KW-0472">Membrane</keyword>
<evidence type="ECO:0000256" key="3">
    <source>
        <dbReference type="ARBA" id="ARBA00006402"/>
    </source>
</evidence>
<evidence type="ECO:0000256" key="2">
    <source>
        <dbReference type="ARBA" id="ARBA00004651"/>
    </source>
</evidence>
<dbReference type="PROSITE" id="PS50109">
    <property type="entry name" value="HIS_KIN"/>
    <property type="match status" value="1"/>
</dbReference>
<dbReference type="AlphaFoldDB" id="A0A5A5S8D8"/>
<evidence type="ECO:0000259" key="15">
    <source>
        <dbReference type="PROSITE" id="PS50109"/>
    </source>
</evidence>
<evidence type="ECO:0000256" key="14">
    <source>
        <dbReference type="SAM" id="Phobius"/>
    </source>
</evidence>
<keyword evidence="7 17" id="KW-0808">Transferase</keyword>
<dbReference type="CDD" id="cd06225">
    <property type="entry name" value="HAMP"/>
    <property type="match status" value="1"/>
</dbReference>
<dbReference type="PROSITE" id="PS50885">
    <property type="entry name" value="HAMP"/>
    <property type="match status" value="1"/>
</dbReference>
<dbReference type="PANTHER" id="PTHR43047:SF72">
    <property type="entry name" value="OSMOSENSING HISTIDINE PROTEIN KINASE SLN1"/>
    <property type="match status" value="1"/>
</dbReference>
<keyword evidence="11" id="KW-0902">Two-component regulatory system</keyword>
<dbReference type="InterPro" id="IPR036097">
    <property type="entry name" value="HisK_dim/P_sf"/>
</dbReference>
<dbReference type="GO" id="GO:0005886">
    <property type="term" value="C:plasma membrane"/>
    <property type="evidence" value="ECO:0007669"/>
    <property type="project" value="UniProtKB-SubCell"/>
</dbReference>
<dbReference type="EMBL" id="BHVQ01000071">
    <property type="protein sequence ID" value="GCA81741.1"/>
    <property type="molecule type" value="Genomic_DNA"/>
</dbReference>
<feature type="transmembrane region" description="Helical" evidence="14">
    <location>
        <begin position="316"/>
        <end position="335"/>
    </location>
</feature>
<gene>
    <name evidence="17" type="primary">luxQ_2</name>
    <name evidence="17" type="ORF">MiTs_03760</name>
</gene>
<dbReference type="SUPFAM" id="SSF103190">
    <property type="entry name" value="Sensory domain-like"/>
    <property type="match status" value="1"/>
</dbReference>
<dbReference type="CDD" id="cd16922">
    <property type="entry name" value="HATPase_EvgS-ArcB-TorS-like"/>
    <property type="match status" value="1"/>
</dbReference>
<keyword evidence="9 17" id="KW-0418">Kinase</keyword>
<reference evidence="17 18" key="1">
    <citation type="submission" date="2018-09" db="EMBL/GenBank/DDBJ databases">
        <title>Evolutionary history of phycoerythrin pigmentation in the water bloom-forming cyanobacterium Microcystis aeruginosa.</title>
        <authorList>
            <person name="Tanabe Y."/>
            <person name="Tanabe Y."/>
            <person name="Yamaguchi H."/>
        </authorList>
    </citation>
    <scope>NUCLEOTIDE SEQUENCE [LARGE SCALE GENOMIC DNA]</scope>
    <source>
        <strain evidence="17 18">NIES-2521</strain>
    </source>
</reference>
<dbReference type="InterPro" id="IPR003594">
    <property type="entry name" value="HATPase_dom"/>
</dbReference>
<dbReference type="Pfam" id="PF00672">
    <property type="entry name" value="HAMP"/>
    <property type="match status" value="1"/>
</dbReference>
<evidence type="ECO:0000256" key="13">
    <source>
        <dbReference type="SAM" id="Coils"/>
    </source>
</evidence>